<evidence type="ECO:0000256" key="13">
    <source>
        <dbReference type="SAM" id="SignalP"/>
    </source>
</evidence>
<keyword evidence="6 10" id="KW-0378">Hydrolase</keyword>
<feature type="active site" description="Charge relay system" evidence="10">
    <location>
        <position position="343"/>
    </location>
</feature>
<keyword evidence="4 10" id="KW-0645">Protease</keyword>
<dbReference type="InterPro" id="IPR036852">
    <property type="entry name" value="Peptidase_S8/S53_dom_sf"/>
</dbReference>
<feature type="active site" description="Charge relay system" evidence="10">
    <location>
        <position position="95"/>
    </location>
</feature>
<evidence type="ECO:0000256" key="2">
    <source>
        <dbReference type="ARBA" id="ARBA00011073"/>
    </source>
</evidence>
<evidence type="ECO:0000259" key="14">
    <source>
        <dbReference type="Pfam" id="PF00082"/>
    </source>
</evidence>
<evidence type="ECO:0000313" key="15">
    <source>
        <dbReference type="EMBL" id="MCV7228486.1"/>
    </source>
</evidence>
<keyword evidence="9 12" id="KW-0472">Membrane</keyword>
<feature type="transmembrane region" description="Helical" evidence="12">
    <location>
        <begin position="433"/>
        <end position="452"/>
    </location>
</feature>
<dbReference type="EMBL" id="JACKTY010000033">
    <property type="protein sequence ID" value="MCV7228486.1"/>
    <property type="molecule type" value="Genomic_DNA"/>
</dbReference>
<dbReference type="Gene3D" id="3.40.50.200">
    <property type="entry name" value="Peptidase S8/S53 domain"/>
    <property type="match status" value="1"/>
</dbReference>
<keyword evidence="3" id="KW-1003">Cell membrane</keyword>
<evidence type="ECO:0000256" key="10">
    <source>
        <dbReference type="PROSITE-ProRule" id="PRU01240"/>
    </source>
</evidence>
<dbReference type="PANTHER" id="PTHR43806:SF11">
    <property type="entry name" value="CEREVISIN-RELATED"/>
    <property type="match status" value="1"/>
</dbReference>
<dbReference type="Pfam" id="PF00082">
    <property type="entry name" value="Peptidase_S8"/>
    <property type="match status" value="1"/>
</dbReference>
<dbReference type="InterPro" id="IPR015500">
    <property type="entry name" value="Peptidase_S8_subtilisin-rel"/>
</dbReference>
<accession>A0ABT3CG69</accession>
<dbReference type="PROSITE" id="PS00137">
    <property type="entry name" value="SUBTILASE_HIS"/>
    <property type="match status" value="1"/>
</dbReference>
<keyword evidence="16" id="KW-1185">Reference proteome</keyword>
<reference evidence="15 16" key="1">
    <citation type="journal article" date="2022" name="BMC Genomics">
        <title>Comparative genome analysis of mycobacteria focusing on tRNA and non-coding RNA.</title>
        <authorList>
            <person name="Behra P.R.K."/>
            <person name="Pettersson B.M.F."/>
            <person name="Ramesh M."/>
            <person name="Das S."/>
            <person name="Dasgupta S."/>
            <person name="Kirsebom L.A."/>
        </authorList>
    </citation>
    <scope>NUCLEOTIDE SEQUENCE [LARGE SCALE GENOMIC DNA]</scope>
    <source>
        <strain evidence="15 16">DSM 44078</strain>
    </source>
</reference>
<evidence type="ECO:0000256" key="6">
    <source>
        <dbReference type="ARBA" id="ARBA00022801"/>
    </source>
</evidence>
<feature type="chain" id="PRO_5045878644" evidence="13">
    <location>
        <begin position="26"/>
        <end position="460"/>
    </location>
</feature>
<dbReference type="GO" id="GO:0008233">
    <property type="term" value="F:peptidase activity"/>
    <property type="evidence" value="ECO:0007669"/>
    <property type="project" value="UniProtKB-KW"/>
</dbReference>
<feature type="domain" description="Peptidase S8/S53" evidence="14">
    <location>
        <begin position="86"/>
        <end position="390"/>
    </location>
</feature>
<evidence type="ECO:0000256" key="3">
    <source>
        <dbReference type="ARBA" id="ARBA00022475"/>
    </source>
</evidence>
<evidence type="ECO:0000256" key="7">
    <source>
        <dbReference type="ARBA" id="ARBA00022825"/>
    </source>
</evidence>
<proteinExistence type="inferred from homology"/>
<keyword evidence="13" id="KW-0732">Signal</keyword>
<comment type="caution">
    <text evidence="15">The sequence shown here is derived from an EMBL/GenBank/DDBJ whole genome shotgun (WGS) entry which is preliminary data.</text>
</comment>
<evidence type="ECO:0000256" key="4">
    <source>
        <dbReference type="ARBA" id="ARBA00022670"/>
    </source>
</evidence>
<evidence type="ECO:0000256" key="9">
    <source>
        <dbReference type="ARBA" id="ARBA00023136"/>
    </source>
</evidence>
<protein>
    <submittedName>
        <fullName evidence="15">Type VII secretion-associated serine protease mycosin</fullName>
    </submittedName>
</protein>
<evidence type="ECO:0000256" key="11">
    <source>
        <dbReference type="SAM" id="MobiDB-lite"/>
    </source>
</evidence>
<keyword evidence="7 10" id="KW-0720">Serine protease</keyword>
<feature type="region of interest" description="Disordered" evidence="11">
    <location>
        <begin position="24"/>
        <end position="48"/>
    </location>
</feature>
<comment type="similarity">
    <text evidence="2 10">Belongs to the peptidase S8 family.</text>
</comment>
<dbReference type="InterPro" id="IPR022398">
    <property type="entry name" value="Peptidase_S8_His-AS"/>
</dbReference>
<feature type="active site" description="Charge relay system" evidence="10">
    <location>
        <position position="126"/>
    </location>
</feature>
<dbReference type="InterPro" id="IPR023834">
    <property type="entry name" value="T7SS_pept_S8A_mycosin"/>
</dbReference>
<feature type="compositionally biased region" description="Polar residues" evidence="11">
    <location>
        <begin position="39"/>
        <end position="48"/>
    </location>
</feature>
<feature type="signal peptide" evidence="13">
    <location>
        <begin position="1"/>
        <end position="25"/>
    </location>
</feature>
<dbReference type="SUPFAM" id="SSF52743">
    <property type="entry name" value="Subtilisin-like"/>
    <property type="match status" value="1"/>
</dbReference>
<evidence type="ECO:0000313" key="16">
    <source>
        <dbReference type="Proteomes" id="UP001526201"/>
    </source>
</evidence>
<evidence type="ECO:0000256" key="1">
    <source>
        <dbReference type="ARBA" id="ARBA00004162"/>
    </source>
</evidence>
<name>A0ABT3CG69_9MYCO</name>
<evidence type="ECO:0000256" key="8">
    <source>
        <dbReference type="ARBA" id="ARBA00022989"/>
    </source>
</evidence>
<comment type="subcellular location">
    <subcellularLocation>
        <location evidence="1">Cell membrane</location>
        <topology evidence="1">Single-pass membrane protein</topology>
    </subcellularLocation>
</comment>
<dbReference type="PANTHER" id="PTHR43806">
    <property type="entry name" value="PEPTIDASE S8"/>
    <property type="match status" value="1"/>
</dbReference>
<dbReference type="PROSITE" id="PS51892">
    <property type="entry name" value="SUBTILASE"/>
    <property type="match status" value="1"/>
</dbReference>
<evidence type="ECO:0000256" key="12">
    <source>
        <dbReference type="SAM" id="Phobius"/>
    </source>
</evidence>
<dbReference type="Proteomes" id="UP001526201">
    <property type="component" value="Unassembled WGS sequence"/>
</dbReference>
<keyword evidence="5 12" id="KW-0812">Transmembrane</keyword>
<sequence length="460" mass="46241">MIRARLRMAAGASTVVLLTSPSAWAVSPPSVDPGDRPPTGSTGSSVSMAQRTQCVSTGIIPGSAPGAESPNQQLLNLADAWRFSQGEGQLVAVIDTGVTPGPRLPNVEAGGDYVGDTNGLSDCDGHGTLVAGIIAGQPGGDAFAGVAPAARLLSIRLTSAAFSPRDQSDDPEQERATIDVASLARAVVHAADLGARVINISAVTCLPADSAVDQQGLGAALRYAALDKDVVIVAAAGDSGPAGLSGGAACRSNPISPSADPSDPRNWGAVTSVSVPSWWQPYVLSVGSLTPTGQPSAFTMAGPWVGIAAPGENVVSVSNGEDGGLANGIPGPREKWTALDGTSYAAAYVSGVAALIRSRLPDLTAAQVILRLQTTAHNGAQDPSNAVGAGTVDPVAALTWELSGPVVDQSDVAPTRIAAPAATPPQDNGPRTMAFAGTAALALVVVMAAVVVSRRKEQNR</sequence>
<dbReference type="NCBIfam" id="TIGR03921">
    <property type="entry name" value="T7SS_mycosin"/>
    <property type="match status" value="1"/>
</dbReference>
<evidence type="ECO:0000256" key="5">
    <source>
        <dbReference type="ARBA" id="ARBA00022692"/>
    </source>
</evidence>
<organism evidence="15 16">
    <name type="scientific">Mycolicibacterium komossense</name>
    <dbReference type="NCBI Taxonomy" id="1779"/>
    <lineage>
        <taxon>Bacteria</taxon>
        <taxon>Bacillati</taxon>
        <taxon>Actinomycetota</taxon>
        <taxon>Actinomycetes</taxon>
        <taxon>Mycobacteriales</taxon>
        <taxon>Mycobacteriaceae</taxon>
        <taxon>Mycolicibacterium</taxon>
    </lineage>
</organism>
<dbReference type="InterPro" id="IPR050131">
    <property type="entry name" value="Peptidase_S8_subtilisin-like"/>
</dbReference>
<dbReference type="GO" id="GO:0006508">
    <property type="term" value="P:proteolysis"/>
    <property type="evidence" value="ECO:0007669"/>
    <property type="project" value="UniProtKB-KW"/>
</dbReference>
<dbReference type="InterPro" id="IPR000209">
    <property type="entry name" value="Peptidase_S8/S53_dom"/>
</dbReference>
<keyword evidence="8 12" id="KW-1133">Transmembrane helix</keyword>
<dbReference type="PRINTS" id="PR00723">
    <property type="entry name" value="SUBTILISIN"/>
</dbReference>
<gene>
    <name evidence="15" type="primary">mycP</name>
    <name evidence="15" type="ORF">H7J73_20950</name>
</gene>